<protein>
    <submittedName>
        <fullName evidence="1">Hydrogenase 3 maturation protease</fullName>
    </submittedName>
</protein>
<dbReference type="GO" id="GO:0008047">
    <property type="term" value="F:enzyme activator activity"/>
    <property type="evidence" value="ECO:0007669"/>
    <property type="project" value="InterPro"/>
</dbReference>
<dbReference type="AlphaFoldDB" id="A0A097QZ87"/>
<dbReference type="PANTHER" id="PTHR30302:SF4">
    <property type="entry name" value="HYDROGENASE 3 MATURATION PROTEASE"/>
    <property type="match status" value="1"/>
</dbReference>
<dbReference type="OrthoDB" id="1723372at2"/>
<dbReference type="NCBIfam" id="TIGR00072">
    <property type="entry name" value="hydrog_prot"/>
    <property type="match status" value="1"/>
</dbReference>
<dbReference type="PANTHER" id="PTHR30302">
    <property type="entry name" value="HYDROGENASE 1 MATURATION PROTEASE"/>
    <property type="match status" value="1"/>
</dbReference>
<dbReference type="CDD" id="cd06067">
    <property type="entry name" value="H2MP_MemB-H2evol"/>
    <property type="match status" value="1"/>
</dbReference>
<dbReference type="Proteomes" id="UP000029986">
    <property type="component" value="Chromosome"/>
</dbReference>
<keyword evidence="1" id="KW-0378">Hydrolase</keyword>
<name>A0A097QZ87_HAFAL</name>
<organism evidence="1 2">
    <name type="scientific">Hafnia alvei FB1</name>
    <dbReference type="NCBI Taxonomy" id="1453496"/>
    <lineage>
        <taxon>Bacteria</taxon>
        <taxon>Pseudomonadati</taxon>
        <taxon>Pseudomonadota</taxon>
        <taxon>Gammaproteobacteria</taxon>
        <taxon>Enterobacterales</taxon>
        <taxon>Hafniaceae</taxon>
        <taxon>Hafnia</taxon>
    </lineage>
</organism>
<dbReference type="GO" id="GO:0004175">
    <property type="term" value="F:endopeptidase activity"/>
    <property type="evidence" value="ECO:0007669"/>
    <property type="project" value="TreeGrafter"/>
</dbReference>
<dbReference type="eggNOG" id="COG0680">
    <property type="taxonomic scope" value="Bacteria"/>
</dbReference>
<reference evidence="1 2" key="1">
    <citation type="journal article" date="2014" name="Gut Pathog.">
        <title>Gene clusters of Hafnia alvei strain FB1 important in survival and pathogenesis: a draft genome perspective.</title>
        <authorList>
            <person name="Tan J.Y."/>
            <person name="Yin W.F."/>
            <person name="Chan K.G."/>
        </authorList>
    </citation>
    <scope>NUCLEOTIDE SEQUENCE [LARGE SCALE GENOMIC DNA]</scope>
    <source>
        <strain evidence="1 2">FB1</strain>
    </source>
</reference>
<dbReference type="HOGENOM" id="CLU_099037_4_0_6"/>
<evidence type="ECO:0000313" key="1">
    <source>
        <dbReference type="EMBL" id="AIU71760.1"/>
    </source>
</evidence>
<dbReference type="PRINTS" id="PR00446">
    <property type="entry name" value="HYDRGNUPTAKE"/>
</dbReference>
<accession>A0A097QZ87</accession>
<dbReference type="InterPro" id="IPR004420">
    <property type="entry name" value="Pept_A31_hyd_mat_HycI"/>
</dbReference>
<proteinExistence type="predicted"/>
<gene>
    <name evidence="1" type="primary">hycI</name>
    <name evidence="1" type="ORF">AT03_04665</name>
</gene>
<dbReference type="Gene3D" id="3.40.50.1450">
    <property type="entry name" value="HybD-like"/>
    <property type="match status" value="1"/>
</dbReference>
<dbReference type="SUPFAM" id="SSF53163">
    <property type="entry name" value="HybD-like"/>
    <property type="match status" value="1"/>
</dbReference>
<dbReference type="NCBIfam" id="TIGR00142">
    <property type="entry name" value="hycI"/>
    <property type="match status" value="1"/>
</dbReference>
<dbReference type="EMBL" id="CP009706">
    <property type="protein sequence ID" value="AIU71760.1"/>
    <property type="molecule type" value="Genomic_DNA"/>
</dbReference>
<keyword evidence="2" id="KW-1185">Reference proteome</keyword>
<keyword evidence="1" id="KW-0645">Protease</keyword>
<dbReference type="InterPro" id="IPR023430">
    <property type="entry name" value="Pept_HybD-like_dom_sf"/>
</dbReference>
<dbReference type="KEGG" id="hav:AT03_04665"/>
<sequence length="175" mass="19190">MASFLEESAHPVKNLLLCVGNSMMGDDGAGPLLAEKVTDHPIAGWAVIDGGTSPESYSHAIREMKPERLIIVDATEMGLEPGEIRIIDEKDIAELFIVTTHNLPLSYLIEQLREDVPDITFVGIQPAIVAFYAPMMQPVKDAVETVYQRLNNWGDQGGFELLVAYEDEFGVSSQG</sequence>
<dbReference type="InterPro" id="IPR000671">
    <property type="entry name" value="Peptidase_A31"/>
</dbReference>
<dbReference type="PATRIC" id="fig|1453496.5.peg.933"/>
<dbReference type="GO" id="GO:0016485">
    <property type="term" value="P:protein processing"/>
    <property type="evidence" value="ECO:0007669"/>
    <property type="project" value="TreeGrafter"/>
</dbReference>
<dbReference type="RefSeq" id="WP_025801581.1">
    <property type="nucleotide sequence ID" value="NZ_CP009706.1"/>
</dbReference>
<dbReference type="Pfam" id="PF01750">
    <property type="entry name" value="HycI"/>
    <property type="match status" value="1"/>
</dbReference>
<evidence type="ECO:0000313" key="2">
    <source>
        <dbReference type="Proteomes" id="UP000029986"/>
    </source>
</evidence>